<feature type="compositionally biased region" description="Polar residues" evidence="1">
    <location>
        <begin position="174"/>
        <end position="198"/>
    </location>
</feature>
<name>A0A5A9PFD6_9TELE</name>
<accession>A0A5A9PFD6</accession>
<evidence type="ECO:0000256" key="1">
    <source>
        <dbReference type="SAM" id="MobiDB-lite"/>
    </source>
</evidence>
<feature type="compositionally biased region" description="Polar residues" evidence="1">
    <location>
        <begin position="208"/>
        <end position="229"/>
    </location>
</feature>
<evidence type="ECO:0000313" key="3">
    <source>
        <dbReference type="Proteomes" id="UP000324632"/>
    </source>
</evidence>
<evidence type="ECO:0000313" key="2">
    <source>
        <dbReference type="EMBL" id="KAA0720552.1"/>
    </source>
</evidence>
<feature type="region of interest" description="Disordered" evidence="1">
    <location>
        <begin position="1"/>
        <end position="258"/>
    </location>
</feature>
<feature type="compositionally biased region" description="Polar residues" evidence="1">
    <location>
        <begin position="67"/>
        <end position="76"/>
    </location>
</feature>
<feature type="compositionally biased region" description="Basic and acidic residues" evidence="1">
    <location>
        <begin position="233"/>
        <end position="244"/>
    </location>
</feature>
<reference evidence="2 3" key="1">
    <citation type="journal article" date="2019" name="Mol. Ecol. Resour.">
        <title>Chromosome-level genome assembly of Triplophysa tibetana, a fish adapted to the harsh high-altitude environment of the Tibetan Plateau.</title>
        <authorList>
            <person name="Yang X."/>
            <person name="Liu H."/>
            <person name="Ma Z."/>
            <person name="Zou Y."/>
            <person name="Zou M."/>
            <person name="Mao Y."/>
            <person name="Li X."/>
            <person name="Wang H."/>
            <person name="Chen T."/>
            <person name="Wang W."/>
            <person name="Yang R."/>
        </authorList>
    </citation>
    <scope>NUCLEOTIDE SEQUENCE [LARGE SCALE GENOMIC DNA]</scope>
    <source>
        <strain evidence="2">TTIB1903HZAU</strain>
        <tissue evidence="2">Muscle</tissue>
    </source>
</reference>
<feature type="compositionally biased region" description="Basic and acidic residues" evidence="1">
    <location>
        <begin position="163"/>
        <end position="173"/>
    </location>
</feature>
<feature type="compositionally biased region" description="Polar residues" evidence="1">
    <location>
        <begin position="1"/>
        <end position="11"/>
    </location>
</feature>
<feature type="compositionally biased region" description="Polar residues" evidence="1">
    <location>
        <begin position="24"/>
        <end position="37"/>
    </location>
</feature>
<organism evidence="2 3">
    <name type="scientific">Triplophysa tibetana</name>
    <dbReference type="NCBI Taxonomy" id="1572043"/>
    <lineage>
        <taxon>Eukaryota</taxon>
        <taxon>Metazoa</taxon>
        <taxon>Chordata</taxon>
        <taxon>Craniata</taxon>
        <taxon>Vertebrata</taxon>
        <taxon>Euteleostomi</taxon>
        <taxon>Actinopterygii</taxon>
        <taxon>Neopterygii</taxon>
        <taxon>Teleostei</taxon>
        <taxon>Ostariophysi</taxon>
        <taxon>Cypriniformes</taxon>
        <taxon>Nemacheilidae</taxon>
        <taxon>Triplophysa</taxon>
    </lineage>
</organism>
<dbReference type="EMBL" id="SOYY01000006">
    <property type="protein sequence ID" value="KAA0720552.1"/>
    <property type="molecule type" value="Genomic_DNA"/>
</dbReference>
<keyword evidence="3" id="KW-1185">Reference proteome</keyword>
<protein>
    <submittedName>
        <fullName evidence="2">Uncharacterized protein</fullName>
    </submittedName>
</protein>
<sequence>MPQVESQSSANIPCGMDAEMSDMGLQSETLDNQNASISPKCPNEDTNLTPQKKKRKKKKKKAGITVGPSSLTSDISLTGKEEKMDEGQSSDSDESSCTAHDMQKSAESSSHLSKAEKESTGNVSASSLDAAKGQSVESCAAPGLTQELSSTCPAKACPPPDQPTEKVDHEKKGQTSTTTGAQTPVDQNANMKSSTGSQREADAEEQKNQISSGHSPVKLEQSQKQQSTRSAKKKTESEKHKETGQDTSQKYATRFEEI</sequence>
<dbReference type="AlphaFoldDB" id="A0A5A9PFD6"/>
<gene>
    <name evidence="2" type="ORF">E1301_Tti019682</name>
</gene>
<comment type="caution">
    <text evidence="2">The sequence shown here is derived from an EMBL/GenBank/DDBJ whole genome shotgun (WGS) entry which is preliminary data.</text>
</comment>
<dbReference type="Proteomes" id="UP000324632">
    <property type="component" value="Chromosome 6"/>
</dbReference>
<feature type="compositionally biased region" description="Basic residues" evidence="1">
    <location>
        <begin position="51"/>
        <end position="62"/>
    </location>
</feature>
<proteinExistence type="predicted"/>